<feature type="compositionally biased region" description="Polar residues" evidence="1">
    <location>
        <begin position="334"/>
        <end position="344"/>
    </location>
</feature>
<feature type="compositionally biased region" description="Basic and acidic residues" evidence="1">
    <location>
        <begin position="146"/>
        <end position="157"/>
    </location>
</feature>
<feature type="compositionally biased region" description="Acidic residues" evidence="1">
    <location>
        <begin position="257"/>
        <end position="271"/>
    </location>
</feature>
<feature type="compositionally biased region" description="Low complexity" evidence="1">
    <location>
        <begin position="573"/>
        <end position="582"/>
    </location>
</feature>
<accession>A0AAV9TY98</accession>
<organism evidence="4 5">
    <name type="scientific">Orbilia blumenaviensis</name>
    <dbReference type="NCBI Taxonomy" id="1796055"/>
    <lineage>
        <taxon>Eukaryota</taxon>
        <taxon>Fungi</taxon>
        <taxon>Dikarya</taxon>
        <taxon>Ascomycota</taxon>
        <taxon>Pezizomycotina</taxon>
        <taxon>Orbiliomycetes</taxon>
        <taxon>Orbiliales</taxon>
        <taxon>Orbiliaceae</taxon>
        <taxon>Orbilia</taxon>
    </lineage>
</organism>
<feature type="region of interest" description="Disordered" evidence="1">
    <location>
        <begin position="133"/>
        <end position="427"/>
    </location>
</feature>
<feature type="region of interest" description="Disordered" evidence="1">
    <location>
        <begin position="916"/>
        <end position="960"/>
    </location>
</feature>
<evidence type="ECO:0000256" key="1">
    <source>
        <dbReference type="SAM" id="MobiDB-lite"/>
    </source>
</evidence>
<feature type="region of interest" description="Disordered" evidence="1">
    <location>
        <begin position="1318"/>
        <end position="1347"/>
    </location>
</feature>
<sequence>MRGTLLFIGIQCLLAGVSLATVVKECRANEKEGIMKASCISKLQQDTDGFITCSAVCSRPDKNKSYVPGDPSNQFSADNAPAITPEDYEEFLKECGSHGAIVEALVETCACHADGFWGMQKCDIKLDEPIKATGSVTSTASPDQAETTKNDKDEKPVETNTEDNNQTVEATSTQESQAYTNSAEDGMPTSTVSSFMEGETGSPELSNSSGPADKTRLDEETSTDASLMPSITQGYDTEVSATSDPEPEATTGQVTATEEETMATSATEEETMATSATKEENRHRATYVTEEETMATSVTEEETMATSATEEETMVTSATEEETMATSIAGGVSETPSMYPSASASGRYETGDMDSTTEQDASTPTMSENHYGQVSSTEMEPTMTETFSEETTMPVSEAEETSTEDMAYGTPSHTKIPHTKKASTTEPATTSMLEYLEEPSSEDQMSQSMTATTEEYTETQVYEPPTETPHEITIPTFEGYVVEPTSSIEGYVTETAPSMESYAPEVTSSTDEYYPAQTISEAMTTTTPPMGYSSMDEHSETQPTATMTEESSMSSPQGYTPMDEYSETQPTATMTEESSMSSPQGYTPMDEYSETQPTATMTEESTMSSPERYTSMAESSQPLTEYGTMEESSQPPMGYNTMEESSSSPISYSAGTMAETTASMVYETAPPATTATSESGYPPPSITWTIDRCPQPTNANYESSTIDFGCLGTVDVANIEALCDAASKSGERGRKWGELPDVTLQAYTEAYNACGEALPWALKTVCGCIDLEQPYSGPVPTDTPSNFIPGAYASSHSTSIDSPSQTYVQPTATEYSSMPLTLPATCTPKPCIDVKRSWPDNCLKAAESWDQKAQEEMCSLLCNKEDIATLDESENASYQFYLGMCGLSHASLVDALMENCGCVLKQATDRGETCIYPRADQSGNEPGPVDYGTPETSTTSTDYSVSEMSTPPAYTSAPTENTVPQAYVSTTSAPTPMKTFPVKECPQEYLGQGKWPSGNCLDKLFGTEEGMRVAAVLCNYQCADNQQREWPAEHTEVYQKAFAKCKSNSGISQALAKGCGCLNDGWIGSCRPECHPPPGYTMETSAAPKTSDPYKETSAPPMENTSKTISWTTTTYVTEPCGGCDPTTVTTTVPCPTTTSSDMKGTIMATTTQMVITSMPTSEPTISTPLTVSSWSTVTYVTTKCEGCPATTLTTTVPCPSTLQTVKINPENGNTCTTANQVPQCTVPPGTPEGKGHNSRCNQWHLVQKGDTCYEISQRLSLDLKLLAQWNGMKSPEECTCTIGLWLCVALLDNASSEVPPPQSYNYDPVRFVTGRPTYSDYGPEASDYDNLPTPSPRPYLTEPIPPPETTTAIVPVAYL</sequence>
<feature type="compositionally biased region" description="Polar residues" evidence="1">
    <location>
        <begin position="934"/>
        <end position="960"/>
    </location>
</feature>
<evidence type="ECO:0000256" key="2">
    <source>
        <dbReference type="SAM" id="SignalP"/>
    </source>
</evidence>
<name>A0AAV9TY98_9PEZI</name>
<evidence type="ECO:0000313" key="4">
    <source>
        <dbReference type="EMBL" id="KAK6331423.1"/>
    </source>
</evidence>
<feature type="compositionally biased region" description="Polar residues" evidence="1">
    <location>
        <begin position="223"/>
        <end position="243"/>
    </location>
</feature>
<feature type="domain" description="LysM" evidence="3">
    <location>
        <begin position="1243"/>
        <end position="1289"/>
    </location>
</feature>
<dbReference type="SUPFAM" id="SSF54106">
    <property type="entry name" value="LysM domain"/>
    <property type="match status" value="1"/>
</dbReference>
<feature type="region of interest" description="Disordered" evidence="1">
    <location>
        <begin position="1082"/>
        <end position="1106"/>
    </location>
</feature>
<feature type="chain" id="PRO_5043945317" description="LysM domain-containing protein" evidence="2">
    <location>
        <begin position="21"/>
        <end position="1360"/>
    </location>
</feature>
<reference evidence="4 5" key="1">
    <citation type="submission" date="2019-10" db="EMBL/GenBank/DDBJ databases">
        <authorList>
            <person name="Palmer J.M."/>
        </authorList>
    </citation>
    <scope>NUCLEOTIDE SEQUENCE [LARGE SCALE GENOMIC DNA]</scope>
    <source>
        <strain evidence="4 5">TWF730</strain>
    </source>
</reference>
<evidence type="ECO:0000313" key="5">
    <source>
        <dbReference type="Proteomes" id="UP001373714"/>
    </source>
</evidence>
<evidence type="ECO:0000259" key="3">
    <source>
        <dbReference type="PROSITE" id="PS51782"/>
    </source>
</evidence>
<feature type="compositionally biased region" description="Polar residues" evidence="1">
    <location>
        <begin position="158"/>
        <end position="194"/>
    </location>
</feature>
<feature type="compositionally biased region" description="Low complexity" evidence="1">
    <location>
        <begin position="375"/>
        <end position="394"/>
    </location>
</feature>
<dbReference type="PROSITE" id="PS51782">
    <property type="entry name" value="LYSM"/>
    <property type="match status" value="1"/>
</dbReference>
<comment type="caution">
    <text evidence="4">The sequence shown here is derived from an EMBL/GenBank/DDBJ whole genome shotgun (WGS) entry which is preliminary data.</text>
</comment>
<feature type="compositionally biased region" description="Pro residues" evidence="1">
    <location>
        <begin position="1334"/>
        <end position="1347"/>
    </location>
</feature>
<dbReference type="Gene3D" id="3.10.350.10">
    <property type="entry name" value="LysM domain"/>
    <property type="match status" value="1"/>
</dbReference>
<dbReference type="EMBL" id="JAVHNS010000018">
    <property type="protein sequence ID" value="KAK6331423.1"/>
    <property type="molecule type" value="Genomic_DNA"/>
</dbReference>
<feature type="region of interest" description="Disordered" evidence="1">
    <location>
        <begin position="533"/>
        <end position="651"/>
    </location>
</feature>
<feature type="compositionally biased region" description="Polar residues" evidence="1">
    <location>
        <begin position="358"/>
        <end position="374"/>
    </location>
</feature>
<keyword evidence="5" id="KW-1185">Reference proteome</keyword>
<keyword evidence="2" id="KW-0732">Signal</keyword>
<dbReference type="CDD" id="cd00118">
    <property type="entry name" value="LysM"/>
    <property type="match status" value="1"/>
</dbReference>
<feature type="compositionally biased region" description="Low complexity" evidence="1">
    <location>
        <begin position="546"/>
        <end position="555"/>
    </location>
</feature>
<feature type="signal peptide" evidence="2">
    <location>
        <begin position="1"/>
        <end position="20"/>
    </location>
</feature>
<dbReference type="Pfam" id="PF01476">
    <property type="entry name" value="LysM"/>
    <property type="match status" value="1"/>
</dbReference>
<feature type="compositionally biased region" description="Low complexity" evidence="1">
    <location>
        <begin position="600"/>
        <end position="609"/>
    </location>
</feature>
<dbReference type="InterPro" id="IPR018392">
    <property type="entry name" value="LysM"/>
</dbReference>
<protein>
    <recommendedName>
        <fullName evidence="3">LysM domain-containing protein</fullName>
    </recommendedName>
</protein>
<feature type="compositionally biased region" description="Acidic residues" evidence="1">
    <location>
        <begin position="289"/>
        <end position="323"/>
    </location>
</feature>
<feature type="compositionally biased region" description="Polar residues" evidence="1">
    <location>
        <begin position="134"/>
        <end position="145"/>
    </location>
</feature>
<dbReference type="InterPro" id="IPR036779">
    <property type="entry name" value="LysM_dom_sf"/>
</dbReference>
<gene>
    <name evidence="4" type="ORF">TWF730_004506</name>
</gene>
<proteinExistence type="predicted"/>
<dbReference type="Proteomes" id="UP001373714">
    <property type="component" value="Unassembled WGS sequence"/>
</dbReference>